<feature type="transmembrane region" description="Helical" evidence="1">
    <location>
        <begin position="356"/>
        <end position="374"/>
    </location>
</feature>
<sequence length="595" mass="62024">MAFALIRMKLAILRHALRDSQRAVLVVLGATFGLVAAAGTIWGSLQSGRVLAAALALWTFGWIFGPVFTGGDESLRPEFFSMLPSTRRRFVGGLLSASFVGVAPLVSLFALLSLVVYGAHLGVAAAFVALPAVALQLALMVLLARVTVALFGLLLRSLAGAIVGGLLNALVMAFAAQGWAVVLAFAPAGGLGWVDVVLRAVPSGWGMAAVEAAARGDWARVFAALLGLAVLSAGLFGAWMLLLPLRTGNPRLQGSARRLLVARGTLGTAVGKELRSWTRDFLRVGMGVFSLSYGLLFCLLPLVLGWMVELPFAGLIFVAMAAATAANLYSTDGTALWAILLTPGAERVDVRARQTAWLLAVGPIALVVTVVLTAGSGQTWAWPLVLSLLPAMLGGGAGVVVLASVFALIPGTDPQKRGNNPLSLGEKGGDAMGLTYLLLACVPLTGVPALLATFVGSWWGVPTGIVSGALCFWGFGALAIRRLQARGPELLNLMRMGSTGRAQSERSLSINLPVMQRLLVGLCLGFGAIPLIPQGIVPAVSLLVGSRTRSWFLALYAPAGWQWPTALAMVALGLAMYGIGVTLIVRARRRTGALA</sequence>
<evidence type="ECO:0000313" key="3">
    <source>
        <dbReference type="Proteomes" id="UP001500618"/>
    </source>
</evidence>
<keyword evidence="1" id="KW-0472">Membrane</keyword>
<evidence type="ECO:0000313" key="2">
    <source>
        <dbReference type="EMBL" id="GAA1717424.1"/>
    </source>
</evidence>
<evidence type="ECO:0008006" key="4">
    <source>
        <dbReference type="Google" id="ProtNLM"/>
    </source>
</evidence>
<proteinExistence type="predicted"/>
<feature type="transmembrane region" description="Helical" evidence="1">
    <location>
        <begin position="123"/>
        <end position="146"/>
    </location>
</feature>
<comment type="caution">
    <text evidence="2">The sequence shown here is derived from an EMBL/GenBank/DDBJ whole genome shotgun (WGS) entry which is preliminary data.</text>
</comment>
<feature type="transmembrane region" description="Helical" evidence="1">
    <location>
        <begin position="380"/>
        <end position="410"/>
    </location>
</feature>
<keyword evidence="3" id="KW-1185">Reference proteome</keyword>
<evidence type="ECO:0000256" key="1">
    <source>
        <dbReference type="SAM" id="Phobius"/>
    </source>
</evidence>
<reference evidence="3" key="1">
    <citation type="journal article" date="2019" name="Int. J. Syst. Evol. Microbiol.">
        <title>The Global Catalogue of Microorganisms (GCM) 10K type strain sequencing project: providing services to taxonomists for standard genome sequencing and annotation.</title>
        <authorList>
            <consortium name="The Broad Institute Genomics Platform"/>
            <consortium name="The Broad Institute Genome Sequencing Center for Infectious Disease"/>
            <person name="Wu L."/>
            <person name="Ma J."/>
        </authorList>
    </citation>
    <scope>NUCLEOTIDE SEQUENCE [LARGE SCALE GENOMIC DNA]</scope>
    <source>
        <strain evidence="3">JCM 14718</strain>
    </source>
</reference>
<feature type="transmembrane region" description="Helical" evidence="1">
    <location>
        <begin position="90"/>
        <end position="117"/>
    </location>
</feature>
<feature type="transmembrane region" description="Helical" evidence="1">
    <location>
        <begin position="458"/>
        <end position="480"/>
    </location>
</feature>
<organism evidence="2 3">
    <name type="scientific">Fodinicola feengrottensis</name>
    <dbReference type="NCBI Taxonomy" id="435914"/>
    <lineage>
        <taxon>Bacteria</taxon>
        <taxon>Bacillati</taxon>
        <taxon>Actinomycetota</taxon>
        <taxon>Actinomycetes</taxon>
        <taxon>Mycobacteriales</taxon>
        <taxon>Fodinicola</taxon>
    </lineage>
</organism>
<dbReference type="EMBL" id="BAAANY010000042">
    <property type="protein sequence ID" value="GAA1717424.1"/>
    <property type="molecule type" value="Genomic_DNA"/>
</dbReference>
<feature type="transmembrane region" description="Helical" evidence="1">
    <location>
        <begin position="518"/>
        <end position="543"/>
    </location>
</feature>
<gene>
    <name evidence="2" type="ORF">GCM10009765_77440</name>
</gene>
<feature type="transmembrane region" description="Helical" evidence="1">
    <location>
        <begin position="281"/>
        <end position="304"/>
    </location>
</feature>
<keyword evidence="1" id="KW-1133">Transmembrane helix</keyword>
<name>A0ABP4V4M3_9ACTN</name>
<feature type="transmembrane region" description="Helical" evidence="1">
    <location>
        <begin position="23"/>
        <end position="44"/>
    </location>
</feature>
<protein>
    <recommendedName>
        <fullName evidence="4">ABC transporter permease</fullName>
    </recommendedName>
</protein>
<accession>A0ABP4V4M3</accession>
<feature type="transmembrane region" description="Helical" evidence="1">
    <location>
        <begin position="563"/>
        <end position="585"/>
    </location>
</feature>
<dbReference type="RefSeq" id="WP_344315001.1">
    <property type="nucleotide sequence ID" value="NZ_BAAANY010000042.1"/>
</dbReference>
<dbReference type="Proteomes" id="UP001500618">
    <property type="component" value="Unassembled WGS sequence"/>
</dbReference>
<feature type="transmembrane region" description="Helical" evidence="1">
    <location>
        <begin position="310"/>
        <end position="329"/>
    </location>
</feature>
<feature type="transmembrane region" description="Helical" evidence="1">
    <location>
        <begin position="158"/>
        <end position="186"/>
    </location>
</feature>
<feature type="transmembrane region" description="Helical" evidence="1">
    <location>
        <begin position="50"/>
        <end position="69"/>
    </location>
</feature>
<feature type="transmembrane region" description="Helical" evidence="1">
    <location>
        <begin position="221"/>
        <end position="243"/>
    </location>
</feature>
<feature type="transmembrane region" description="Helical" evidence="1">
    <location>
        <begin position="431"/>
        <end position="452"/>
    </location>
</feature>
<keyword evidence="1" id="KW-0812">Transmembrane</keyword>